<feature type="compositionally biased region" description="Low complexity" evidence="1">
    <location>
        <begin position="106"/>
        <end position="122"/>
    </location>
</feature>
<name>A0AAV3Z2U6_9GAST</name>
<dbReference type="AlphaFoldDB" id="A0AAV3Z2U6"/>
<evidence type="ECO:0000256" key="1">
    <source>
        <dbReference type="SAM" id="MobiDB-lite"/>
    </source>
</evidence>
<dbReference type="EMBL" id="BLXT01001882">
    <property type="protein sequence ID" value="GFN88856.1"/>
    <property type="molecule type" value="Genomic_DNA"/>
</dbReference>
<dbReference type="Proteomes" id="UP000735302">
    <property type="component" value="Unassembled WGS sequence"/>
</dbReference>
<keyword evidence="3" id="KW-1185">Reference proteome</keyword>
<proteinExistence type="predicted"/>
<protein>
    <submittedName>
        <fullName evidence="2">Pogo transposable element with krab domain</fullName>
    </submittedName>
</protein>
<feature type="region of interest" description="Disordered" evidence="1">
    <location>
        <begin position="74"/>
        <end position="171"/>
    </location>
</feature>
<accession>A0AAV3Z2U6</accession>
<organism evidence="2 3">
    <name type="scientific">Plakobranchus ocellatus</name>
    <dbReference type="NCBI Taxonomy" id="259542"/>
    <lineage>
        <taxon>Eukaryota</taxon>
        <taxon>Metazoa</taxon>
        <taxon>Spiralia</taxon>
        <taxon>Lophotrochozoa</taxon>
        <taxon>Mollusca</taxon>
        <taxon>Gastropoda</taxon>
        <taxon>Heterobranchia</taxon>
        <taxon>Euthyneura</taxon>
        <taxon>Panpulmonata</taxon>
        <taxon>Sacoglossa</taxon>
        <taxon>Placobranchoidea</taxon>
        <taxon>Plakobranchidae</taxon>
        <taxon>Plakobranchus</taxon>
    </lineage>
</organism>
<comment type="caution">
    <text evidence="2">The sequence shown here is derived from an EMBL/GenBank/DDBJ whole genome shotgun (WGS) entry which is preliminary data.</text>
</comment>
<reference evidence="2 3" key="1">
    <citation type="journal article" date="2021" name="Elife">
        <title>Chloroplast acquisition without the gene transfer in kleptoplastic sea slugs, Plakobranchus ocellatus.</title>
        <authorList>
            <person name="Maeda T."/>
            <person name="Takahashi S."/>
            <person name="Yoshida T."/>
            <person name="Shimamura S."/>
            <person name="Takaki Y."/>
            <person name="Nagai Y."/>
            <person name="Toyoda A."/>
            <person name="Suzuki Y."/>
            <person name="Arimoto A."/>
            <person name="Ishii H."/>
            <person name="Satoh N."/>
            <person name="Nishiyama T."/>
            <person name="Hasebe M."/>
            <person name="Maruyama T."/>
            <person name="Minagawa J."/>
            <person name="Obokata J."/>
            <person name="Shigenobu S."/>
        </authorList>
    </citation>
    <scope>NUCLEOTIDE SEQUENCE [LARGE SCALE GENOMIC DNA]</scope>
</reference>
<evidence type="ECO:0000313" key="3">
    <source>
        <dbReference type="Proteomes" id="UP000735302"/>
    </source>
</evidence>
<sequence>MHDKTNLSSSGDIFLLLHNQYVIISESFRATGLHPFNPSKVLNKLPPGKDKAGIGTADTSSAAVSDAVLDVLSTMKGGKKGDPTPKKRRTRINVIPGKSVSLEDLSTPSSIASSRSTTPTPTGDKQRKRPVPSETPSCSGTYKPPSPTNSTLMRPPRLTTTTTGKGKGEKSKAQAQLIKNSNDEVYFCLICDEQYMEPMTEDSIQCNKCQQCCHEACAEIELGKEHLGNTGHGPSKIEEML</sequence>
<gene>
    <name evidence="2" type="ORF">PoB_001536200</name>
</gene>
<evidence type="ECO:0000313" key="2">
    <source>
        <dbReference type="EMBL" id="GFN88856.1"/>
    </source>
</evidence>